<feature type="region of interest" description="Disordered" evidence="1">
    <location>
        <begin position="21"/>
        <end position="41"/>
    </location>
</feature>
<feature type="compositionally biased region" description="Polar residues" evidence="1">
    <location>
        <begin position="21"/>
        <end position="40"/>
    </location>
</feature>
<gene>
    <name evidence="2" type="ORF">SUGI_1512340</name>
</gene>
<organism evidence="2 3">
    <name type="scientific">Cryptomeria japonica</name>
    <name type="common">Japanese cedar</name>
    <name type="synonym">Cupressus japonica</name>
    <dbReference type="NCBI Taxonomy" id="3369"/>
    <lineage>
        <taxon>Eukaryota</taxon>
        <taxon>Viridiplantae</taxon>
        <taxon>Streptophyta</taxon>
        <taxon>Embryophyta</taxon>
        <taxon>Tracheophyta</taxon>
        <taxon>Spermatophyta</taxon>
        <taxon>Pinopsida</taxon>
        <taxon>Pinidae</taxon>
        <taxon>Conifers II</taxon>
        <taxon>Cupressales</taxon>
        <taxon>Cupressaceae</taxon>
        <taxon>Cryptomeria</taxon>
    </lineage>
</organism>
<protein>
    <submittedName>
        <fullName evidence="2">Uncharacterized protein</fullName>
    </submittedName>
</protein>
<evidence type="ECO:0000256" key="1">
    <source>
        <dbReference type="SAM" id="MobiDB-lite"/>
    </source>
</evidence>
<dbReference type="Proteomes" id="UP001234787">
    <property type="component" value="Unassembled WGS sequence"/>
</dbReference>
<accession>A0AAD3NU39</accession>
<sequence>MVAKIITDTLNANAAKLFSDANGNISPDHGQTSSLQQQPQTEDRFKSNILNGTKESGYAVKMILNLLSNLITNQAFETAFTNHLQVKKDEKLLTNIQNSLKLHEDYRPSELNEDSLNTGSSFNLATVTHLIEAIKSINDTSAKDGYTSVLSMLQHHLKSSQR</sequence>
<dbReference type="AlphaFoldDB" id="A0AAD3NU39"/>
<comment type="caution">
    <text evidence="2">The sequence shown here is derived from an EMBL/GenBank/DDBJ whole genome shotgun (WGS) entry which is preliminary data.</text>
</comment>
<reference evidence="2" key="1">
    <citation type="submission" date="2022-12" db="EMBL/GenBank/DDBJ databases">
        <title>Chromosome-Level Genome Assembly of Japanese Cedar (Cryptomeriajaponica D. Don).</title>
        <authorList>
            <person name="Fujino T."/>
            <person name="Yamaguchi K."/>
            <person name="Yokoyama T."/>
            <person name="Hamanaka T."/>
            <person name="Harazono Y."/>
            <person name="Kamada H."/>
            <person name="Kobayashi W."/>
            <person name="Ujino-Ihara T."/>
            <person name="Uchiyama K."/>
            <person name="Matsumoto A."/>
            <person name="Izuno A."/>
            <person name="Tsumura Y."/>
            <person name="Toyoda A."/>
            <person name="Shigenobu S."/>
            <person name="Moriguchi Y."/>
            <person name="Ueno S."/>
            <person name="Kasahara M."/>
        </authorList>
    </citation>
    <scope>NUCLEOTIDE SEQUENCE</scope>
</reference>
<dbReference type="EMBL" id="BSEH01001002">
    <property type="protein sequence ID" value="GLJ59521.1"/>
    <property type="molecule type" value="Genomic_DNA"/>
</dbReference>
<keyword evidence="3" id="KW-1185">Reference proteome</keyword>
<evidence type="ECO:0000313" key="3">
    <source>
        <dbReference type="Proteomes" id="UP001234787"/>
    </source>
</evidence>
<proteinExistence type="predicted"/>
<name>A0AAD3NU39_CRYJA</name>
<evidence type="ECO:0000313" key="2">
    <source>
        <dbReference type="EMBL" id="GLJ59521.1"/>
    </source>
</evidence>